<keyword evidence="6" id="KW-1185">Reference proteome</keyword>
<dbReference type="CDD" id="cd01948">
    <property type="entry name" value="EAL"/>
    <property type="match status" value="1"/>
</dbReference>
<dbReference type="SUPFAM" id="SSF55785">
    <property type="entry name" value="PYP-like sensor domain (PAS domain)"/>
    <property type="match status" value="1"/>
</dbReference>
<accession>A0A1H7SUM0</accession>
<dbReference type="SUPFAM" id="SSF55073">
    <property type="entry name" value="Nucleotide cyclase"/>
    <property type="match status" value="1"/>
</dbReference>
<dbReference type="InterPro" id="IPR000160">
    <property type="entry name" value="GGDEF_dom"/>
</dbReference>
<protein>
    <submittedName>
        <fullName evidence="5">PAS domain S-box-containing protein/diguanylate cyclase (GGDEF) domain-containing protein</fullName>
    </submittedName>
</protein>
<dbReference type="AlphaFoldDB" id="A0A1H7SUM0"/>
<dbReference type="Gene3D" id="3.30.70.270">
    <property type="match status" value="1"/>
</dbReference>
<dbReference type="InterPro" id="IPR000700">
    <property type="entry name" value="PAS-assoc_C"/>
</dbReference>
<dbReference type="SMART" id="SM00052">
    <property type="entry name" value="EAL"/>
    <property type="match status" value="1"/>
</dbReference>
<dbReference type="InterPro" id="IPR052155">
    <property type="entry name" value="Biofilm_reg_signaling"/>
</dbReference>
<feature type="domain" description="PAS" evidence="1">
    <location>
        <begin position="56"/>
        <end position="80"/>
    </location>
</feature>
<dbReference type="InterPro" id="IPR001610">
    <property type="entry name" value="PAC"/>
</dbReference>
<dbReference type="NCBIfam" id="TIGR00254">
    <property type="entry name" value="GGDEF"/>
    <property type="match status" value="1"/>
</dbReference>
<evidence type="ECO:0000259" key="3">
    <source>
        <dbReference type="PROSITE" id="PS50883"/>
    </source>
</evidence>
<evidence type="ECO:0000259" key="4">
    <source>
        <dbReference type="PROSITE" id="PS50887"/>
    </source>
</evidence>
<dbReference type="RefSeq" id="WP_091836432.1">
    <property type="nucleotide sequence ID" value="NZ_FOAN01000005.1"/>
</dbReference>
<dbReference type="InterPro" id="IPR000014">
    <property type="entry name" value="PAS"/>
</dbReference>
<gene>
    <name evidence="5" type="ORF">SAMN04515666_105181</name>
</gene>
<evidence type="ECO:0000259" key="1">
    <source>
        <dbReference type="PROSITE" id="PS50112"/>
    </source>
</evidence>
<dbReference type="SMART" id="SM00267">
    <property type="entry name" value="GGDEF"/>
    <property type="match status" value="1"/>
</dbReference>
<dbReference type="SMART" id="SM00086">
    <property type="entry name" value="PAC"/>
    <property type="match status" value="1"/>
</dbReference>
<reference evidence="6" key="1">
    <citation type="submission" date="2016-10" db="EMBL/GenBank/DDBJ databases">
        <authorList>
            <person name="Varghese N."/>
            <person name="Submissions S."/>
        </authorList>
    </citation>
    <scope>NUCLEOTIDE SEQUENCE [LARGE SCALE GENOMIC DNA]</scope>
    <source>
        <strain evidence="6">LMG 26383,CCUG 61248,R- 45681</strain>
    </source>
</reference>
<dbReference type="PROSITE" id="PS50883">
    <property type="entry name" value="EAL"/>
    <property type="match status" value="1"/>
</dbReference>
<evidence type="ECO:0000259" key="2">
    <source>
        <dbReference type="PROSITE" id="PS50113"/>
    </source>
</evidence>
<dbReference type="Gene3D" id="3.30.450.20">
    <property type="entry name" value="PAS domain"/>
    <property type="match status" value="1"/>
</dbReference>
<feature type="domain" description="EAL" evidence="3">
    <location>
        <begin position="325"/>
        <end position="579"/>
    </location>
</feature>
<dbReference type="OrthoDB" id="9814202at2"/>
<dbReference type="CDD" id="cd00130">
    <property type="entry name" value="PAS"/>
    <property type="match status" value="1"/>
</dbReference>
<dbReference type="InterPro" id="IPR035965">
    <property type="entry name" value="PAS-like_dom_sf"/>
</dbReference>
<dbReference type="CDD" id="cd01949">
    <property type="entry name" value="GGDEF"/>
    <property type="match status" value="1"/>
</dbReference>
<name>A0A1H7SUM0_9HYPH</name>
<dbReference type="EMBL" id="FOAN01000005">
    <property type="protein sequence ID" value="SEL75217.1"/>
    <property type="molecule type" value="Genomic_DNA"/>
</dbReference>
<organism evidence="5 6">
    <name type="scientific">Bosea lupini</name>
    <dbReference type="NCBI Taxonomy" id="1036779"/>
    <lineage>
        <taxon>Bacteria</taxon>
        <taxon>Pseudomonadati</taxon>
        <taxon>Pseudomonadota</taxon>
        <taxon>Alphaproteobacteria</taxon>
        <taxon>Hyphomicrobiales</taxon>
        <taxon>Boseaceae</taxon>
        <taxon>Bosea</taxon>
    </lineage>
</organism>
<dbReference type="InterPro" id="IPR035919">
    <property type="entry name" value="EAL_sf"/>
</dbReference>
<proteinExistence type="predicted"/>
<dbReference type="PROSITE" id="PS50113">
    <property type="entry name" value="PAC"/>
    <property type="match status" value="1"/>
</dbReference>
<dbReference type="Proteomes" id="UP000199664">
    <property type="component" value="Unassembled WGS sequence"/>
</dbReference>
<evidence type="ECO:0000313" key="6">
    <source>
        <dbReference type="Proteomes" id="UP000199664"/>
    </source>
</evidence>
<dbReference type="SUPFAM" id="SSF141868">
    <property type="entry name" value="EAL domain-like"/>
    <property type="match status" value="1"/>
</dbReference>
<dbReference type="Pfam" id="PF00563">
    <property type="entry name" value="EAL"/>
    <property type="match status" value="1"/>
</dbReference>
<dbReference type="PANTHER" id="PTHR44757">
    <property type="entry name" value="DIGUANYLATE CYCLASE DGCP"/>
    <property type="match status" value="1"/>
</dbReference>
<dbReference type="InterPro" id="IPR043128">
    <property type="entry name" value="Rev_trsase/Diguanyl_cyclase"/>
</dbReference>
<dbReference type="Pfam" id="PF13426">
    <property type="entry name" value="PAS_9"/>
    <property type="match status" value="1"/>
</dbReference>
<dbReference type="InterPro" id="IPR001633">
    <property type="entry name" value="EAL_dom"/>
</dbReference>
<dbReference type="PROSITE" id="PS50112">
    <property type="entry name" value="PAS"/>
    <property type="match status" value="1"/>
</dbReference>
<feature type="domain" description="PAC" evidence="2">
    <location>
        <begin position="106"/>
        <end position="158"/>
    </location>
</feature>
<dbReference type="STRING" id="1036779.SAMN04515666_105181"/>
<dbReference type="PANTHER" id="PTHR44757:SF2">
    <property type="entry name" value="BIOFILM ARCHITECTURE MAINTENANCE PROTEIN MBAA"/>
    <property type="match status" value="1"/>
</dbReference>
<dbReference type="Gene3D" id="3.20.20.450">
    <property type="entry name" value="EAL domain"/>
    <property type="match status" value="1"/>
</dbReference>
<dbReference type="NCBIfam" id="TIGR00229">
    <property type="entry name" value="sensory_box"/>
    <property type="match status" value="1"/>
</dbReference>
<evidence type="ECO:0000313" key="5">
    <source>
        <dbReference type="EMBL" id="SEL75217.1"/>
    </source>
</evidence>
<feature type="domain" description="GGDEF" evidence="4">
    <location>
        <begin position="187"/>
        <end position="319"/>
    </location>
</feature>
<dbReference type="InterPro" id="IPR029787">
    <property type="entry name" value="Nucleotide_cyclase"/>
</dbReference>
<sequence>MKDFKELELPKFMKHVPKPFGNCVNSGSDSLLRSILPTLVEDFSDGVAIGRISEGSGPLIYVNTAFERLTGYARHETLGKDCRYLQGNEREQPEVARIAAAIRAAEPVDVTLRNYRKDGSAFWNSLSLRPFTIGDELLYLAILRDVSATRQTEIALDRAANLDVATGCLNRQAFIVAAERRFATRAGPVMIVKLDVIGFHDINAGYGFDVGDALLMETGRRLRETGAALVARIGANEFALAFEPAHEASGPPIVAEVCAALAPDFVVPGANVSLRFAVGYALGQPNGNAISLIRNAGAALRAAKSAPLSGPRQFQSEDEDEARNRVQLTRELRAALANDQFFHHFQPQIDLVTGEWVGAEALMRWNHPLFGVLPPGRFIEAAERIGLLLDLGERGLAAVAAFASKINKYRERPLRFSVNVSATEFLHRDMAEIVDRVIRKAGVEPAWLTLEITESMFLNDSPGVLAAIHQLRDLGVGLSVDDFGTGYSNLRLLEVFPVTEIKIDRSFVAELAASHSQMVIVRAIIDLGRALGTAVVAEGVETEAQRALLAGMGCPIGQGYLFSAPEDSESFAAKLRLASSDGEMNRATKDDRFRAKTPFGFLLPVQLPRDADR</sequence>
<dbReference type="PROSITE" id="PS50887">
    <property type="entry name" value="GGDEF"/>
    <property type="match status" value="1"/>
</dbReference>
<dbReference type="Pfam" id="PF00990">
    <property type="entry name" value="GGDEF"/>
    <property type="match status" value="1"/>
</dbReference>